<reference evidence="2" key="1">
    <citation type="journal article" date="2019" name="J. Bacteriol.">
        <title>A Mutagenic Screen Identifies a TonB-Dependent Receptor Required for the Lanthanide Metal Switch in the Type I Methanotroph 'Methylotuvimicrobium buryatense' 5GB1C.</title>
        <authorList>
            <person name="Groom J.D."/>
            <person name="Ford S.M."/>
            <person name="Pesesky M.W."/>
            <person name="Lidstrom M.E."/>
        </authorList>
    </citation>
    <scope>NUCLEOTIDE SEQUENCE [LARGE SCALE GENOMIC DNA]</scope>
    <source>
        <strain evidence="2">5GB1C</strain>
    </source>
</reference>
<dbReference type="STRING" id="675511.GCA_000341735_00558"/>
<organism evidence="1 2">
    <name type="scientific">Methylotuvimicrobium buryatense</name>
    <name type="common">Methylomicrobium buryatense</name>
    <dbReference type="NCBI Taxonomy" id="95641"/>
    <lineage>
        <taxon>Bacteria</taxon>
        <taxon>Pseudomonadati</taxon>
        <taxon>Pseudomonadota</taxon>
        <taxon>Gammaproteobacteria</taxon>
        <taxon>Methylococcales</taxon>
        <taxon>Methylococcaceae</taxon>
        <taxon>Methylotuvimicrobium</taxon>
    </lineage>
</organism>
<dbReference type="EMBL" id="CP035467">
    <property type="protein sequence ID" value="QCW82951.1"/>
    <property type="molecule type" value="Genomic_DNA"/>
</dbReference>
<dbReference type="Gene3D" id="3.10.129.10">
    <property type="entry name" value="Hotdog Thioesterase"/>
    <property type="match status" value="1"/>
</dbReference>
<dbReference type="Proteomes" id="UP000305881">
    <property type="component" value="Chromosome"/>
</dbReference>
<protein>
    <submittedName>
        <fullName evidence="1">Acyl-CoA thioesterase</fullName>
    </submittedName>
</protein>
<name>A0A4P9URI1_METBY</name>
<dbReference type="SUPFAM" id="SSF54637">
    <property type="entry name" value="Thioesterase/thiol ester dehydrase-isomerase"/>
    <property type="match status" value="1"/>
</dbReference>
<accession>A0A4P9URI1</accession>
<evidence type="ECO:0000313" key="2">
    <source>
        <dbReference type="Proteomes" id="UP000305881"/>
    </source>
</evidence>
<dbReference type="KEGG" id="mbur:EQU24_12395"/>
<sequence length="141" mass="16542">MKAYEYRHIVSFEETNLVGNVYFANHIRWQGRVREMFLRDYAPDVIDALGQGLSLVTTRVSCEYFQELFALDEVLIKMFATQITQNRVTMKFDYLRVRQENTEELIASGEQQIASMMKEGTTMRPTPLPQSLRLALYEFEI</sequence>
<keyword evidence="2" id="KW-1185">Reference proteome</keyword>
<dbReference type="CDD" id="cd00586">
    <property type="entry name" value="4HBT"/>
    <property type="match status" value="1"/>
</dbReference>
<gene>
    <name evidence="1" type="ORF">EQU24_12395</name>
</gene>
<proteinExistence type="predicted"/>
<dbReference type="AlphaFoldDB" id="A0A4P9URI1"/>
<dbReference type="RefSeq" id="WP_017839199.1">
    <property type="nucleotide sequence ID" value="NZ_CP035467.1"/>
</dbReference>
<dbReference type="OrthoDB" id="513711at2"/>
<dbReference type="InterPro" id="IPR029069">
    <property type="entry name" value="HotDog_dom_sf"/>
</dbReference>
<dbReference type="Pfam" id="PF13279">
    <property type="entry name" value="4HBT_2"/>
    <property type="match status" value="1"/>
</dbReference>
<evidence type="ECO:0000313" key="1">
    <source>
        <dbReference type="EMBL" id="QCW82951.1"/>
    </source>
</evidence>